<reference evidence="4 5" key="1">
    <citation type="submission" date="2017-11" db="EMBL/GenBank/DDBJ databases">
        <title>Understudied soil microbes with underappreciated capabilities: Untangling the Clostridium saccharolyticum group.</title>
        <authorList>
            <person name="Leschine S."/>
        </authorList>
    </citation>
    <scope>NUCLEOTIDE SEQUENCE [LARGE SCALE GENOMIC DNA]</scope>
    <source>
        <strain evidence="4 5">18A</strain>
    </source>
</reference>
<dbReference type="PANTHER" id="PTHR42743">
    <property type="entry name" value="AMINO-ACID AMINOTRANSFERASE"/>
    <property type="match status" value="1"/>
</dbReference>
<dbReference type="GO" id="GO:0005829">
    <property type="term" value="C:cytosol"/>
    <property type="evidence" value="ECO:0007669"/>
    <property type="project" value="TreeGrafter"/>
</dbReference>
<dbReference type="InterPro" id="IPR043132">
    <property type="entry name" value="BCAT-like_C"/>
</dbReference>
<dbReference type="InterPro" id="IPR001544">
    <property type="entry name" value="Aminotrans_IV"/>
</dbReference>
<dbReference type="GO" id="GO:0003824">
    <property type="term" value="F:catalytic activity"/>
    <property type="evidence" value="ECO:0007669"/>
    <property type="project" value="InterPro"/>
</dbReference>
<dbReference type="Proteomes" id="UP000231092">
    <property type="component" value="Unassembled WGS sequence"/>
</dbReference>
<organism evidence="4 5">
    <name type="scientific">[Clostridium] celerecrescens 18A</name>
    <dbReference type="NCBI Taxonomy" id="1286362"/>
    <lineage>
        <taxon>Bacteria</taxon>
        <taxon>Bacillati</taxon>
        <taxon>Bacillota</taxon>
        <taxon>Clostridia</taxon>
        <taxon>Lachnospirales</taxon>
        <taxon>Lachnospiraceae</taxon>
        <taxon>Lacrimispora</taxon>
    </lineage>
</organism>
<accession>A0A2M8Z6Q2</accession>
<dbReference type="OrthoDB" id="9805628at2"/>
<dbReference type="EMBL" id="PGET01000001">
    <property type="protein sequence ID" value="PJJ29111.1"/>
    <property type="molecule type" value="Genomic_DNA"/>
</dbReference>
<comment type="cofactor">
    <cofactor evidence="1">
        <name>pyridoxal 5'-phosphate</name>
        <dbReference type="ChEBI" id="CHEBI:597326"/>
    </cofactor>
</comment>
<evidence type="ECO:0000256" key="1">
    <source>
        <dbReference type="ARBA" id="ARBA00001933"/>
    </source>
</evidence>
<dbReference type="FunFam" id="3.20.10.10:FF:000002">
    <property type="entry name" value="D-alanine aminotransferase"/>
    <property type="match status" value="1"/>
</dbReference>
<dbReference type="InterPro" id="IPR036038">
    <property type="entry name" value="Aminotransferase-like"/>
</dbReference>
<evidence type="ECO:0000313" key="4">
    <source>
        <dbReference type="EMBL" id="PJJ29111.1"/>
    </source>
</evidence>
<dbReference type="Gene3D" id="3.30.470.10">
    <property type="match status" value="1"/>
</dbReference>
<evidence type="ECO:0000256" key="3">
    <source>
        <dbReference type="ARBA" id="ARBA00022898"/>
    </source>
</evidence>
<keyword evidence="3" id="KW-0663">Pyridoxal phosphate</keyword>
<protein>
    <submittedName>
        <fullName evidence="4">D-alanine transaminase</fullName>
    </submittedName>
</protein>
<dbReference type="RefSeq" id="WP_100305539.1">
    <property type="nucleotide sequence ID" value="NZ_PGET01000001.1"/>
</dbReference>
<dbReference type="Gene3D" id="3.20.10.10">
    <property type="entry name" value="D-amino Acid Aminotransferase, subunit A, domain 2"/>
    <property type="match status" value="1"/>
</dbReference>
<evidence type="ECO:0000313" key="5">
    <source>
        <dbReference type="Proteomes" id="UP000231092"/>
    </source>
</evidence>
<dbReference type="AlphaFoldDB" id="A0A2M8Z6Q2"/>
<dbReference type="InterPro" id="IPR050571">
    <property type="entry name" value="Class-IV_PLP-Dep_Aminotrnsfr"/>
</dbReference>
<comment type="similarity">
    <text evidence="2">Belongs to the class-IV pyridoxal-phosphate-dependent aminotransferase family.</text>
</comment>
<dbReference type="Pfam" id="PF01063">
    <property type="entry name" value="Aminotran_4"/>
    <property type="match status" value="1"/>
</dbReference>
<sequence>MKELAYYDGRIGAPEELMVPFQDRVHFFGDGVYDATVGGNHKVYLLEDHLDRFYSSAKALDIKIPMDKKELGELLTKLLSMVEGNTHFVYWQVSRGTAPRDHAYDEAMLGKLWVMIRPNKLKNPDVPIRLITMEDTRFFYCNIKTLNLLPSVLASQEALKAGAMEAVLHRGDMVTECAHSNVSILKNGTFLSHPNNNLILRGIAKTHMIQACYRLGIQVLERAFTMEELMEADEVIVTSSSNFCLHADVIDGKPVGGKDPVTLKKIQDAVLEEYLEYTGRDSIFD</sequence>
<dbReference type="GO" id="GO:0008652">
    <property type="term" value="P:amino acid biosynthetic process"/>
    <property type="evidence" value="ECO:0007669"/>
    <property type="project" value="UniProtKB-ARBA"/>
</dbReference>
<comment type="caution">
    <text evidence="4">The sequence shown here is derived from an EMBL/GenBank/DDBJ whole genome shotgun (WGS) entry which is preliminary data.</text>
</comment>
<name>A0A2M8Z6Q2_9FIRM</name>
<gene>
    <name evidence="4" type="ORF">H171_2642</name>
</gene>
<proteinExistence type="inferred from homology"/>
<dbReference type="PANTHER" id="PTHR42743:SF10">
    <property type="entry name" value="D-ALANINE AMINOTRANSFERASE"/>
    <property type="match status" value="1"/>
</dbReference>
<dbReference type="InterPro" id="IPR043131">
    <property type="entry name" value="BCAT-like_N"/>
</dbReference>
<dbReference type="GO" id="GO:0046394">
    <property type="term" value="P:carboxylic acid biosynthetic process"/>
    <property type="evidence" value="ECO:0007669"/>
    <property type="project" value="UniProtKB-ARBA"/>
</dbReference>
<evidence type="ECO:0000256" key="2">
    <source>
        <dbReference type="ARBA" id="ARBA00009320"/>
    </source>
</evidence>
<dbReference type="SUPFAM" id="SSF56752">
    <property type="entry name" value="D-aminoacid aminotransferase-like PLP-dependent enzymes"/>
    <property type="match status" value="1"/>
</dbReference>